<sequence>MPFESLESELAAHLTQICEAQMSGQFDPRMVFQPGQGLSAKSRTGGDDHVISADIDRNDLRALATHDYISLATPRAHWFVTATAKALTEYAD</sequence>
<comment type="caution">
    <text evidence="1">The sequence shown here is derived from an EMBL/GenBank/DDBJ whole genome shotgun (WGS) entry which is preliminary data.</text>
</comment>
<evidence type="ECO:0000313" key="2">
    <source>
        <dbReference type="Proteomes" id="UP000541810"/>
    </source>
</evidence>
<dbReference type="Proteomes" id="UP000541810">
    <property type="component" value="Unassembled WGS sequence"/>
</dbReference>
<gene>
    <name evidence="1" type="ORF">HNQ40_003269</name>
</gene>
<accession>A0A7X0LMX2</accession>
<reference evidence="1 2" key="1">
    <citation type="submission" date="2020-08" db="EMBL/GenBank/DDBJ databases">
        <title>Genomic Encyclopedia of Type Strains, Phase IV (KMG-IV): sequencing the most valuable type-strain genomes for metagenomic binning, comparative biology and taxonomic classification.</title>
        <authorList>
            <person name="Goeker M."/>
        </authorList>
    </citation>
    <scope>NUCLEOTIDE SEQUENCE [LARGE SCALE GENOMIC DNA]</scope>
    <source>
        <strain evidence="1 2">DSM 103725</strain>
    </source>
</reference>
<keyword evidence="2" id="KW-1185">Reference proteome</keyword>
<proteinExistence type="predicted"/>
<name>A0A7X0LMX2_9BACT</name>
<dbReference type="RefSeq" id="WP_184678928.1">
    <property type="nucleotide sequence ID" value="NZ_JACHGY010000001.1"/>
</dbReference>
<dbReference type="AlphaFoldDB" id="A0A7X0LMX2"/>
<protein>
    <submittedName>
        <fullName evidence="1">Uncharacterized protein</fullName>
    </submittedName>
</protein>
<dbReference type="EMBL" id="JACHGY010000001">
    <property type="protein sequence ID" value="MBB6431463.1"/>
    <property type="molecule type" value="Genomic_DNA"/>
</dbReference>
<evidence type="ECO:0000313" key="1">
    <source>
        <dbReference type="EMBL" id="MBB6431463.1"/>
    </source>
</evidence>
<organism evidence="1 2">
    <name type="scientific">Algisphaera agarilytica</name>
    <dbReference type="NCBI Taxonomy" id="1385975"/>
    <lineage>
        <taxon>Bacteria</taxon>
        <taxon>Pseudomonadati</taxon>
        <taxon>Planctomycetota</taxon>
        <taxon>Phycisphaerae</taxon>
        <taxon>Phycisphaerales</taxon>
        <taxon>Phycisphaeraceae</taxon>
        <taxon>Algisphaera</taxon>
    </lineage>
</organism>